<dbReference type="GO" id="GO:0015031">
    <property type="term" value="P:protein transport"/>
    <property type="evidence" value="ECO:0007669"/>
    <property type="project" value="UniProtKB-UniRule"/>
</dbReference>
<dbReference type="Gene3D" id="3.10.50.40">
    <property type="match status" value="1"/>
</dbReference>
<dbReference type="HAMAP" id="MF_00303">
    <property type="entry name" value="Trigger_factor_Tig"/>
    <property type="match status" value="1"/>
</dbReference>
<dbReference type="InterPro" id="IPR001179">
    <property type="entry name" value="PPIase_FKBP_dom"/>
</dbReference>
<dbReference type="InterPro" id="IPR037041">
    <property type="entry name" value="Trigger_fac_C_sf"/>
</dbReference>
<evidence type="ECO:0000256" key="12">
    <source>
        <dbReference type="PROSITE-ProRule" id="PRU00277"/>
    </source>
</evidence>
<dbReference type="PIRSF" id="PIRSF003095">
    <property type="entry name" value="Trigger_factor"/>
    <property type="match status" value="1"/>
</dbReference>
<dbReference type="InterPro" id="IPR027304">
    <property type="entry name" value="Trigger_fact/SurA_dom_sf"/>
</dbReference>
<dbReference type="PROSITE" id="PS50059">
    <property type="entry name" value="FKBP_PPIASE"/>
    <property type="match status" value="1"/>
</dbReference>
<keyword evidence="6 11" id="KW-0697">Rotamase</keyword>
<dbReference type="InterPro" id="IPR046357">
    <property type="entry name" value="PPIase_dom_sf"/>
</dbReference>
<dbReference type="InterPro" id="IPR005215">
    <property type="entry name" value="Trig_fac"/>
</dbReference>
<dbReference type="AlphaFoldDB" id="A0A2T0LK13"/>
<feature type="domain" description="PPIase FKBP-type" evidence="15">
    <location>
        <begin position="178"/>
        <end position="230"/>
    </location>
</feature>
<feature type="compositionally biased region" description="Basic and acidic residues" evidence="14">
    <location>
        <begin position="470"/>
        <end position="479"/>
    </location>
</feature>
<evidence type="ECO:0000256" key="4">
    <source>
        <dbReference type="ARBA" id="ARBA00016902"/>
    </source>
</evidence>
<name>A0A2T0LK13_9ACTN</name>
<dbReference type="SUPFAM" id="SSF109998">
    <property type="entry name" value="Triger factor/SurA peptide-binding domain-like"/>
    <property type="match status" value="1"/>
</dbReference>
<gene>
    <name evidence="11" type="primary">tig</name>
    <name evidence="16" type="ORF">B0I32_1616</name>
</gene>
<feature type="region of interest" description="Disordered" evidence="14">
    <location>
        <begin position="458"/>
        <end position="479"/>
    </location>
</feature>
<evidence type="ECO:0000256" key="1">
    <source>
        <dbReference type="ARBA" id="ARBA00000971"/>
    </source>
</evidence>
<keyword evidence="11" id="KW-0963">Cytoplasm</keyword>
<dbReference type="Gene3D" id="1.10.3120.10">
    <property type="entry name" value="Trigger factor, C-terminal domain"/>
    <property type="match status" value="1"/>
</dbReference>
<evidence type="ECO:0000256" key="8">
    <source>
        <dbReference type="ARBA" id="ARBA00023235"/>
    </source>
</evidence>
<evidence type="ECO:0000313" key="16">
    <source>
        <dbReference type="EMBL" id="PRX43054.1"/>
    </source>
</evidence>
<dbReference type="EC" id="5.2.1.8" evidence="3 11"/>
<evidence type="ECO:0000256" key="5">
    <source>
        <dbReference type="ARBA" id="ARBA00022618"/>
    </source>
</evidence>
<sequence>MDAPAITRSLIKETIPVKTAVEELSPTRVKLTVEVPFDELRPSMDAAYKKVAQQVRVPGFRPGKVPARIIEQRFGRAVVLEETLNDAVPKLYGQAVDEVDVFPVSQPDIEVTRIDDGEQIEFTAEVDIRPNFEVPDYAGVEVTVDSAEVSDEDVDSQLDALRQRFATLTGVERAATGGDFVVMDLRAEINGENIEEQQANEVSYEVGAGSVLQGLDDALEGMSAGEEKTFKTELVGGENAGEEADVIINVKSVKEKVLPELDDEFAQLASEFDTLEELKNSIREQARRNKLIDQVVQARENALDAVLDKIDIPLPDSALKAEVDARKHNLDHQVAESGLSRDAFFRLYQTTEEERFAEFETNSARAIKVGFVLDKIVKAEELGVSEQELTNFVVRRAMEMGVQPNELAKHLADNDQLTLAMVEIVRDKAKSVLGDAAKVVDSDGNEVDLKAIYTEINGAEAVEEEDESSEEKADDKAEA</sequence>
<dbReference type="Gene3D" id="3.30.70.1050">
    <property type="entry name" value="Trigger factor ribosome-binding domain"/>
    <property type="match status" value="1"/>
</dbReference>
<comment type="similarity">
    <text evidence="2 11 13">Belongs to the FKBP-type PPIase family. Tig subfamily.</text>
</comment>
<dbReference type="NCBIfam" id="TIGR00115">
    <property type="entry name" value="tig"/>
    <property type="match status" value="1"/>
</dbReference>
<keyword evidence="9 11" id="KW-0131">Cell cycle</keyword>
<accession>A0A2T0LK13</accession>
<evidence type="ECO:0000256" key="14">
    <source>
        <dbReference type="SAM" id="MobiDB-lite"/>
    </source>
</evidence>
<dbReference type="PANTHER" id="PTHR30560">
    <property type="entry name" value="TRIGGER FACTOR CHAPERONE AND PEPTIDYL-PROLYL CIS/TRANS ISOMERASE"/>
    <property type="match status" value="1"/>
</dbReference>
<dbReference type="SUPFAM" id="SSF102735">
    <property type="entry name" value="Trigger factor ribosome-binding domain"/>
    <property type="match status" value="1"/>
</dbReference>
<dbReference type="Pfam" id="PF05697">
    <property type="entry name" value="Trigger_N"/>
    <property type="match status" value="1"/>
</dbReference>
<reference evidence="16 17" key="1">
    <citation type="submission" date="2018-03" db="EMBL/GenBank/DDBJ databases">
        <title>Genomic Encyclopedia of Type Strains, Phase III (KMG-III): the genomes of soil and plant-associated and newly described type strains.</title>
        <authorList>
            <person name="Whitman W."/>
        </authorList>
    </citation>
    <scope>NUCLEOTIDE SEQUENCE [LARGE SCALE GENOMIC DNA]</scope>
    <source>
        <strain evidence="16 17">CGMCC 4.7104</strain>
    </source>
</reference>
<comment type="function">
    <text evidence="11">Involved in protein export. Acts as a chaperone by maintaining the newly synthesized protein in an open conformation. Functions as a peptidyl-prolyl cis-trans isomerase.</text>
</comment>
<dbReference type="PANTHER" id="PTHR30560:SF3">
    <property type="entry name" value="TRIGGER FACTOR-LIKE PROTEIN TIG, CHLOROPLASTIC"/>
    <property type="match status" value="1"/>
</dbReference>
<dbReference type="InterPro" id="IPR008881">
    <property type="entry name" value="Trigger_fac_ribosome-bd_bac"/>
</dbReference>
<keyword evidence="7 11" id="KW-0143">Chaperone</keyword>
<dbReference type="GO" id="GO:0051083">
    <property type="term" value="P:'de novo' cotranslational protein folding"/>
    <property type="evidence" value="ECO:0007669"/>
    <property type="project" value="TreeGrafter"/>
</dbReference>
<evidence type="ECO:0000256" key="9">
    <source>
        <dbReference type="ARBA" id="ARBA00023306"/>
    </source>
</evidence>
<dbReference type="EMBL" id="PVNG01000061">
    <property type="protein sequence ID" value="PRX43054.1"/>
    <property type="molecule type" value="Genomic_DNA"/>
</dbReference>
<dbReference type="Pfam" id="PF05698">
    <property type="entry name" value="Trigger_C"/>
    <property type="match status" value="1"/>
</dbReference>
<evidence type="ECO:0000256" key="3">
    <source>
        <dbReference type="ARBA" id="ARBA00013194"/>
    </source>
</evidence>
<evidence type="ECO:0000256" key="13">
    <source>
        <dbReference type="RuleBase" id="RU003914"/>
    </source>
</evidence>
<dbReference type="GO" id="GO:0044183">
    <property type="term" value="F:protein folding chaperone"/>
    <property type="evidence" value="ECO:0007669"/>
    <property type="project" value="TreeGrafter"/>
</dbReference>
<keyword evidence="17" id="KW-1185">Reference proteome</keyword>
<comment type="domain">
    <text evidence="11">Consists of 3 domains; the N-terminus binds the ribosome, the middle domain has PPIase activity, while the C-terminus has intrinsic chaperone activity on its own.</text>
</comment>
<keyword evidence="5 11" id="KW-0132">Cell division</keyword>
<evidence type="ECO:0000256" key="11">
    <source>
        <dbReference type="HAMAP-Rule" id="MF_00303"/>
    </source>
</evidence>
<evidence type="ECO:0000313" key="17">
    <source>
        <dbReference type="Proteomes" id="UP000238312"/>
    </source>
</evidence>
<dbReference type="GO" id="GO:0043022">
    <property type="term" value="F:ribosome binding"/>
    <property type="evidence" value="ECO:0007669"/>
    <property type="project" value="TreeGrafter"/>
</dbReference>
<dbReference type="Proteomes" id="UP000238312">
    <property type="component" value="Unassembled WGS sequence"/>
</dbReference>
<dbReference type="InterPro" id="IPR008880">
    <property type="entry name" value="Trigger_fac_C"/>
</dbReference>
<evidence type="ECO:0000256" key="6">
    <source>
        <dbReference type="ARBA" id="ARBA00023110"/>
    </source>
</evidence>
<dbReference type="GO" id="GO:0051301">
    <property type="term" value="P:cell division"/>
    <property type="evidence" value="ECO:0007669"/>
    <property type="project" value="UniProtKB-KW"/>
</dbReference>
<dbReference type="GO" id="GO:0003755">
    <property type="term" value="F:peptidyl-prolyl cis-trans isomerase activity"/>
    <property type="evidence" value="ECO:0007669"/>
    <property type="project" value="UniProtKB-UniRule"/>
</dbReference>
<evidence type="ECO:0000256" key="10">
    <source>
        <dbReference type="ARBA" id="ARBA00029986"/>
    </source>
</evidence>
<dbReference type="Pfam" id="PF00254">
    <property type="entry name" value="FKBP_C"/>
    <property type="match status" value="1"/>
</dbReference>
<comment type="subcellular location">
    <subcellularLocation>
        <location evidence="11">Cytoplasm</location>
    </subcellularLocation>
    <text evidence="11">About half TF is bound to the ribosome near the polypeptide exit tunnel while the other half is free in the cytoplasm.</text>
</comment>
<proteinExistence type="inferred from homology"/>
<comment type="caution">
    <text evidence="16">The sequence shown here is derived from an EMBL/GenBank/DDBJ whole genome shotgun (WGS) entry which is preliminary data.</text>
</comment>
<evidence type="ECO:0000259" key="15">
    <source>
        <dbReference type="PROSITE" id="PS50059"/>
    </source>
</evidence>
<organism evidence="16 17">
    <name type="scientific">Nonomuraea fuscirosea</name>
    <dbReference type="NCBI Taxonomy" id="1291556"/>
    <lineage>
        <taxon>Bacteria</taxon>
        <taxon>Bacillati</taxon>
        <taxon>Actinomycetota</taxon>
        <taxon>Actinomycetes</taxon>
        <taxon>Streptosporangiales</taxon>
        <taxon>Streptosporangiaceae</taxon>
        <taxon>Nonomuraea</taxon>
    </lineage>
</organism>
<keyword evidence="8 11" id="KW-0413">Isomerase</keyword>
<protein>
    <recommendedName>
        <fullName evidence="4 11">Trigger factor</fullName>
        <shortName evidence="11">TF</shortName>
        <ecNumber evidence="3 11">5.2.1.8</ecNumber>
    </recommendedName>
    <alternativeName>
        <fullName evidence="10 11">PPIase</fullName>
    </alternativeName>
</protein>
<dbReference type="SUPFAM" id="SSF54534">
    <property type="entry name" value="FKBP-like"/>
    <property type="match status" value="1"/>
</dbReference>
<dbReference type="InterPro" id="IPR036611">
    <property type="entry name" value="Trigger_fac_ribosome-bd_sf"/>
</dbReference>
<dbReference type="GO" id="GO:0005737">
    <property type="term" value="C:cytoplasm"/>
    <property type="evidence" value="ECO:0007669"/>
    <property type="project" value="UniProtKB-SubCell"/>
</dbReference>
<comment type="catalytic activity">
    <reaction evidence="1 11 12">
        <text>[protein]-peptidylproline (omega=180) = [protein]-peptidylproline (omega=0)</text>
        <dbReference type="Rhea" id="RHEA:16237"/>
        <dbReference type="Rhea" id="RHEA-COMP:10747"/>
        <dbReference type="Rhea" id="RHEA-COMP:10748"/>
        <dbReference type="ChEBI" id="CHEBI:83833"/>
        <dbReference type="ChEBI" id="CHEBI:83834"/>
        <dbReference type="EC" id="5.2.1.8"/>
    </reaction>
</comment>
<dbReference type="GO" id="GO:0043335">
    <property type="term" value="P:protein unfolding"/>
    <property type="evidence" value="ECO:0007669"/>
    <property type="project" value="TreeGrafter"/>
</dbReference>
<evidence type="ECO:0000256" key="2">
    <source>
        <dbReference type="ARBA" id="ARBA00005464"/>
    </source>
</evidence>
<evidence type="ECO:0000256" key="7">
    <source>
        <dbReference type="ARBA" id="ARBA00023186"/>
    </source>
</evidence>